<dbReference type="OrthoDB" id="694479at2759"/>
<evidence type="ECO:0000313" key="5">
    <source>
        <dbReference type="Proteomes" id="UP000276133"/>
    </source>
</evidence>
<name>A0A3M7PRT9_BRAPC</name>
<dbReference type="EMBL" id="REGN01009176">
    <property type="protein sequence ID" value="RNA01770.1"/>
    <property type="molecule type" value="Genomic_DNA"/>
</dbReference>
<dbReference type="PRINTS" id="PR00019">
    <property type="entry name" value="LEURICHRPT"/>
</dbReference>
<dbReference type="Proteomes" id="UP000276133">
    <property type="component" value="Unassembled WGS sequence"/>
</dbReference>
<sequence length="548" mass="64030">MNVNEKELKSIILEHFDSIRQKIDRQIDELLEIPKNEYKLNKEQIMLLREKFMRTTHHFRDSFLDETITLPIEIKEKEEIKSLIFKEKFLIYLPCPYNEDNSIIGKLILLKQYIPSYILEIIEGLILNYKNSDKFLINHLDQENLFAFYLLKQFDPLLNHHPAHSNRQDIWLSSDLSIISHVEDVTLCDKIDLSNTQITSVEPKCFSLFKNLHTLNLSENFLTRLDHELDGLEALKILNLEINNLSHLGTELCRDLHQLNLLNLHKNKLILIDKCLFKNLSSLLYLDLSNNSIQSIHKDAFDSLKNLKDLNLRKNEIDFIDKNWFKNLHHLEALNLSHNFLISSLECGQFLGLKNLKKLNLSKIRLENLQDLILAECDLDSKLSKEFFQCVPTLKLLSLDNNKINNLDNLLDLLPQLEVLSLSCNQIETIADNCFSYQSNLKIINLGFNKLRSVLATWLHKMPNLQRIYLNNNEISELDENLFDKLIKLNTLDISGNKIKSVNENHFNGIFDAQITYDEILGLDSIIKDFKERKIDLIPELTIAFVEE</sequence>
<comment type="caution">
    <text evidence="4">The sequence shown here is derived from an EMBL/GenBank/DDBJ whole genome shotgun (WGS) entry which is preliminary data.</text>
</comment>
<dbReference type="SUPFAM" id="SSF52058">
    <property type="entry name" value="L domain-like"/>
    <property type="match status" value="1"/>
</dbReference>
<dbReference type="InterPro" id="IPR032675">
    <property type="entry name" value="LRR_dom_sf"/>
</dbReference>
<keyword evidence="1" id="KW-0433">Leucine-rich repeat</keyword>
<keyword evidence="2" id="KW-0732">Signal</keyword>
<keyword evidence="5" id="KW-1185">Reference proteome</keyword>
<dbReference type="STRING" id="10195.A0A3M7PRT9"/>
<dbReference type="PANTHER" id="PTHR24369">
    <property type="entry name" value="ANTIGEN BSP, PUTATIVE-RELATED"/>
    <property type="match status" value="1"/>
</dbReference>
<reference evidence="4 5" key="1">
    <citation type="journal article" date="2018" name="Sci. Rep.">
        <title>Genomic signatures of local adaptation to the degree of environmental predictability in rotifers.</title>
        <authorList>
            <person name="Franch-Gras L."/>
            <person name="Hahn C."/>
            <person name="Garcia-Roger E.M."/>
            <person name="Carmona M.J."/>
            <person name="Serra M."/>
            <person name="Gomez A."/>
        </authorList>
    </citation>
    <scope>NUCLEOTIDE SEQUENCE [LARGE SCALE GENOMIC DNA]</scope>
    <source>
        <strain evidence="4">HYR1</strain>
    </source>
</reference>
<proteinExistence type="predicted"/>
<dbReference type="AlphaFoldDB" id="A0A3M7PRT9"/>
<dbReference type="InterPro" id="IPR003591">
    <property type="entry name" value="Leu-rich_rpt_typical-subtyp"/>
</dbReference>
<dbReference type="InterPro" id="IPR001611">
    <property type="entry name" value="Leu-rich_rpt"/>
</dbReference>
<dbReference type="PANTHER" id="PTHR24369:SF210">
    <property type="entry name" value="CHAOPTIN-RELATED"/>
    <property type="match status" value="1"/>
</dbReference>
<dbReference type="PROSITE" id="PS51450">
    <property type="entry name" value="LRR"/>
    <property type="match status" value="6"/>
</dbReference>
<organism evidence="4 5">
    <name type="scientific">Brachionus plicatilis</name>
    <name type="common">Marine rotifer</name>
    <name type="synonym">Brachionus muelleri</name>
    <dbReference type="NCBI Taxonomy" id="10195"/>
    <lineage>
        <taxon>Eukaryota</taxon>
        <taxon>Metazoa</taxon>
        <taxon>Spiralia</taxon>
        <taxon>Gnathifera</taxon>
        <taxon>Rotifera</taxon>
        <taxon>Eurotatoria</taxon>
        <taxon>Monogononta</taxon>
        <taxon>Pseudotrocha</taxon>
        <taxon>Ploima</taxon>
        <taxon>Brachionidae</taxon>
        <taxon>Brachionus</taxon>
    </lineage>
</organism>
<dbReference type="Pfam" id="PF13855">
    <property type="entry name" value="LRR_8"/>
    <property type="match status" value="3"/>
</dbReference>
<evidence type="ECO:0000256" key="2">
    <source>
        <dbReference type="ARBA" id="ARBA00022729"/>
    </source>
</evidence>
<gene>
    <name evidence="4" type="ORF">BpHYR1_015507</name>
</gene>
<evidence type="ECO:0000256" key="1">
    <source>
        <dbReference type="ARBA" id="ARBA00022614"/>
    </source>
</evidence>
<keyword evidence="3" id="KW-0677">Repeat</keyword>
<dbReference type="Gene3D" id="3.80.10.10">
    <property type="entry name" value="Ribonuclease Inhibitor"/>
    <property type="match status" value="3"/>
</dbReference>
<dbReference type="SMART" id="SM00369">
    <property type="entry name" value="LRR_TYP"/>
    <property type="match status" value="12"/>
</dbReference>
<accession>A0A3M7PRT9</accession>
<evidence type="ECO:0000313" key="4">
    <source>
        <dbReference type="EMBL" id="RNA01770.1"/>
    </source>
</evidence>
<dbReference type="Pfam" id="PF00560">
    <property type="entry name" value="LRR_1"/>
    <property type="match status" value="1"/>
</dbReference>
<dbReference type="GO" id="GO:0005886">
    <property type="term" value="C:plasma membrane"/>
    <property type="evidence" value="ECO:0007669"/>
    <property type="project" value="TreeGrafter"/>
</dbReference>
<protein>
    <submittedName>
        <fullName evidence="4">Leucine-rich repeat-containing 15</fullName>
    </submittedName>
</protein>
<evidence type="ECO:0000256" key="3">
    <source>
        <dbReference type="ARBA" id="ARBA00022737"/>
    </source>
</evidence>
<dbReference type="InterPro" id="IPR050541">
    <property type="entry name" value="LRR_TM_domain-containing"/>
</dbReference>
<dbReference type="FunFam" id="3.80.10.10:FF:001164">
    <property type="entry name" value="GH01279p"/>
    <property type="match status" value="1"/>
</dbReference>